<gene>
    <name evidence="1" type="ORF">K7432_007734</name>
</gene>
<dbReference type="Proteomes" id="UP001479436">
    <property type="component" value="Unassembled WGS sequence"/>
</dbReference>
<sequence>MLREDPQTLVFMPELEKTYLSEFKKELSLGTNPEEDFSVTSKIYDQSQITCL</sequence>
<reference evidence="1 2" key="1">
    <citation type="submission" date="2023-04" db="EMBL/GenBank/DDBJ databases">
        <title>Genome of Basidiobolus ranarum AG-B5.</title>
        <authorList>
            <person name="Stajich J.E."/>
            <person name="Carter-House D."/>
            <person name="Gryganskyi A."/>
        </authorList>
    </citation>
    <scope>NUCLEOTIDE SEQUENCE [LARGE SCALE GENOMIC DNA]</scope>
    <source>
        <strain evidence="1 2">AG-B5</strain>
    </source>
</reference>
<comment type="caution">
    <text evidence="1">The sequence shown here is derived from an EMBL/GenBank/DDBJ whole genome shotgun (WGS) entry which is preliminary data.</text>
</comment>
<name>A0ABR2WSX6_9FUNG</name>
<keyword evidence="2" id="KW-1185">Reference proteome</keyword>
<organism evidence="1 2">
    <name type="scientific">Basidiobolus ranarum</name>
    <dbReference type="NCBI Taxonomy" id="34480"/>
    <lineage>
        <taxon>Eukaryota</taxon>
        <taxon>Fungi</taxon>
        <taxon>Fungi incertae sedis</taxon>
        <taxon>Zoopagomycota</taxon>
        <taxon>Entomophthoromycotina</taxon>
        <taxon>Basidiobolomycetes</taxon>
        <taxon>Basidiobolales</taxon>
        <taxon>Basidiobolaceae</taxon>
        <taxon>Basidiobolus</taxon>
    </lineage>
</organism>
<evidence type="ECO:0000313" key="2">
    <source>
        <dbReference type="Proteomes" id="UP001479436"/>
    </source>
</evidence>
<accession>A0ABR2WSX6</accession>
<dbReference type="EMBL" id="JASJQH010000396">
    <property type="protein sequence ID" value="KAK9764615.1"/>
    <property type="molecule type" value="Genomic_DNA"/>
</dbReference>
<evidence type="ECO:0000313" key="1">
    <source>
        <dbReference type="EMBL" id="KAK9764615.1"/>
    </source>
</evidence>
<proteinExistence type="predicted"/>
<protein>
    <submittedName>
        <fullName evidence="1">Uncharacterized protein</fullName>
    </submittedName>
</protein>